<accession>A0ABT1APM5</accession>
<keyword evidence="1" id="KW-0472">Membrane</keyword>
<feature type="transmembrane region" description="Helical" evidence="1">
    <location>
        <begin position="103"/>
        <end position="123"/>
    </location>
</feature>
<evidence type="ECO:0008006" key="4">
    <source>
        <dbReference type="Google" id="ProtNLM"/>
    </source>
</evidence>
<gene>
    <name evidence="2" type="ORF">NG900_19515</name>
</gene>
<reference evidence="2" key="2">
    <citation type="journal article" date="2023" name="Front. Microbiol.">
        <title>Ralstonia chuxiongensis sp. nov., Ralstonia mojiangensis sp. nov., and Ralstonia soli sp. nov., isolated from tobacco fields, are three novel species in the family Burkholderiaceae.</title>
        <authorList>
            <person name="Lu C.H."/>
            <person name="Zhang Y.Y."/>
            <person name="Jiang N."/>
            <person name="Chen W."/>
            <person name="Shao X."/>
            <person name="Zhao Z.M."/>
            <person name="Lu W.L."/>
            <person name="Hu X."/>
            <person name="Xi Y.X."/>
            <person name="Zou S.Y."/>
            <person name="Wei Q.J."/>
            <person name="Lin Z.L."/>
            <person name="Gong L."/>
            <person name="Gai X.T."/>
            <person name="Zhang L.Q."/>
            <person name="Li J.Y."/>
            <person name="Jin Y."/>
            <person name="Xia Z.Y."/>
        </authorList>
    </citation>
    <scope>NUCLEOTIDE SEQUENCE</scope>
    <source>
        <strain evidence="2">21MJYT02-11</strain>
    </source>
</reference>
<dbReference type="EMBL" id="JAMXHT010000007">
    <property type="protein sequence ID" value="MCO5400394.1"/>
    <property type="molecule type" value="Genomic_DNA"/>
</dbReference>
<feature type="transmembrane region" description="Helical" evidence="1">
    <location>
        <begin position="48"/>
        <end position="65"/>
    </location>
</feature>
<evidence type="ECO:0000313" key="2">
    <source>
        <dbReference type="EMBL" id="MCO5400394.1"/>
    </source>
</evidence>
<sequence length="257" mass="26964">MSVSKALKPTQAALAKVPEVTLGFWIIKIAATTLGETGGDAVSMSMNLGYLLSTGIFAAIFLALVMAQIKAKAFHPLLYWTTIIATTTVGTTLADFADRSLGIGYAGGSTLLLILLLGSLIVWHRTLGSISVSTVSTPKAEAFYWVTIMFSQTLGTALGDWTADSAGLGYTGAAIVFGGLLALIVMAYYWTNVSRTVLFWAAFILTRPLGAVVGDFLDKPLNAGGMALSRYSASAALVGFILVSVLLVRQKAASTAH</sequence>
<reference evidence="2" key="1">
    <citation type="submission" date="2022-06" db="EMBL/GenBank/DDBJ databases">
        <authorList>
            <person name="Lu C.-H."/>
        </authorList>
    </citation>
    <scope>NUCLEOTIDE SEQUENCE</scope>
    <source>
        <strain evidence="2">21MJYT02-11</strain>
    </source>
</reference>
<feature type="transmembrane region" description="Helical" evidence="1">
    <location>
        <begin position="197"/>
        <end position="217"/>
    </location>
</feature>
<feature type="transmembrane region" description="Helical" evidence="1">
    <location>
        <begin position="168"/>
        <end position="190"/>
    </location>
</feature>
<feature type="transmembrane region" description="Helical" evidence="1">
    <location>
        <begin position="229"/>
        <end position="248"/>
    </location>
</feature>
<keyword evidence="3" id="KW-1185">Reference proteome</keyword>
<keyword evidence="1" id="KW-0812">Transmembrane</keyword>
<dbReference type="InterPro" id="IPR007136">
    <property type="entry name" value="DUF347"/>
</dbReference>
<evidence type="ECO:0000313" key="3">
    <source>
        <dbReference type="Proteomes" id="UP001162811"/>
    </source>
</evidence>
<comment type="caution">
    <text evidence="2">The sequence shown here is derived from an EMBL/GenBank/DDBJ whole genome shotgun (WGS) entry which is preliminary data.</text>
</comment>
<dbReference type="RefSeq" id="WP_252683019.1">
    <property type="nucleotide sequence ID" value="NZ_JAMXHT010000007.1"/>
</dbReference>
<feature type="transmembrane region" description="Helical" evidence="1">
    <location>
        <begin position="77"/>
        <end position="97"/>
    </location>
</feature>
<protein>
    <recommendedName>
        <fullName evidence="4">Membrane-anchored protein</fullName>
    </recommendedName>
</protein>
<proteinExistence type="predicted"/>
<keyword evidence="1" id="KW-1133">Transmembrane helix</keyword>
<name>A0ABT1APM5_9RALS</name>
<organism evidence="2 3">
    <name type="scientific">Ralstonia soli</name>
    <dbReference type="NCBI Taxonomy" id="2953896"/>
    <lineage>
        <taxon>Bacteria</taxon>
        <taxon>Pseudomonadati</taxon>
        <taxon>Pseudomonadota</taxon>
        <taxon>Betaproteobacteria</taxon>
        <taxon>Burkholderiales</taxon>
        <taxon>Burkholderiaceae</taxon>
        <taxon>Ralstonia</taxon>
    </lineage>
</organism>
<dbReference type="Pfam" id="PF03988">
    <property type="entry name" value="DUF347"/>
    <property type="match status" value="4"/>
</dbReference>
<dbReference type="Proteomes" id="UP001162811">
    <property type="component" value="Unassembled WGS sequence"/>
</dbReference>
<evidence type="ECO:0000256" key="1">
    <source>
        <dbReference type="SAM" id="Phobius"/>
    </source>
</evidence>